<evidence type="ECO:0000256" key="4">
    <source>
        <dbReference type="ARBA" id="ARBA00022729"/>
    </source>
</evidence>
<comment type="cofactor">
    <cofactor evidence="1">
        <name>FAD</name>
        <dbReference type="ChEBI" id="CHEBI:57692"/>
    </cofactor>
</comment>
<dbReference type="SUPFAM" id="SSF56176">
    <property type="entry name" value="FAD-binding/transporter-associated domain-like"/>
    <property type="match status" value="1"/>
</dbReference>
<dbReference type="PROSITE" id="PS51387">
    <property type="entry name" value="FAD_PCMH"/>
    <property type="match status" value="1"/>
</dbReference>
<dbReference type="InterPro" id="IPR012951">
    <property type="entry name" value="BBE"/>
</dbReference>
<gene>
    <name evidence="11" type="ORF">LWI28_019366</name>
</gene>
<dbReference type="Proteomes" id="UP001064489">
    <property type="component" value="Chromosome 9"/>
</dbReference>
<evidence type="ECO:0000256" key="3">
    <source>
        <dbReference type="ARBA" id="ARBA00022630"/>
    </source>
</evidence>
<comment type="similarity">
    <text evidence="2">Belongs to the oxygen-dependent FAD-linked oxidoreductase family.</text>
</comment>
<proteinExistence type="inferred from homology"/>
<keyword evidence="6" id="KW-0274">FAD</keyword>
<feature type="domain" description="FAD-binding PCMH-type" evidence="10">
    <location>
        <begin position="76"/>
        <end position="252"/>
    </location>
</feature>
<protein>
    <recommendedName>
        <fullName evidence="10">FAD-binding PCMH-type domain-containing protein</fullName>
    </recommendedName>
</protein>
<evidence type="ECO:0000256" key="6">
    <source>
        <dbReference type="ARBA" id="ARBA00022827"/>
    </source>
</evidence>
<evidence type="ECO:0000256" key="5">
    <source>
        <dbReference type="ARBA" id="ARBA00022741"/>
    </source>
</evidence>
<dbReference type="Pfam" id="PF01565">
    <property type="entry name" value="FAD_binding_4"/>
    <property type="match status" value="1"/>
</dbReference>
<dbReference type="InterPro" id="IPR016167">
    <property type="entry name" value="FAD-bd_PCMH_sub1"/>
</dbReference>
<evidence type="ECO:0000256" key="9">
    <source>
        <dbReference type="SAM" id="SignalP"/>
    </source>
</evidence>
<dbReference type="Pfam" id="PF08031">
    <property type="entry name" value="BBE"/>
    <property type="match status" value="1"/>
</dbReference>
<reference evidence="11" key="2">
    <citation type="submission" date="2023-02" db="EMBL/GenBank/DDBJ databases">
        <authorList>
            <person name="Swenson N.G."/>
            <person name="Wegrzyn J.L."/>
            <person name="Mcevoy S.L."/>
        </authorList>
    </citation>
    <scope>NUCLEOTIDE SEQUENCE</scope>
    <source>
        <strain evidence="11">91603</strain>
        <tissue evidence="11">Leaf</tissue>
    </source>
</reference>
<reference evidence="11" key="1">
    <citation type="journal article" date="2022" name="Plant J.">
        <title>Strategies of tolerance reflected in two North American maple genomes.</title>
        <authorList>
            <person name="McEvoy S.L."/>
            <person name="Sezen U.U."/>
            <person name="Trouern-Trend A."/>
            <person name="McMahon S.M."/>
            <person name="Schaberg P.G."/>
            <person name="Yang J."/>
            <person name="Wegrzyn J.L."/>
            <person name="Swenson N.G."/>
        </authorList>
    </citation>
    <scope>NUCLEOTIDE SEQUENCE</scope>
    <source>
        <strain evidence="11">91603</strain>
    </source>
</reference>
<dbReference type="AlphaFoldDB" id="A0AAD5P7I3"/>
<dbReference type="EMBL" id="JAJSOW010000001">
    <property type="protein sequence ID" value="KAI9201164.1"/>
    <property type="molecule type" value="Genomic_DNA"/>
</dbReference>
<feature type="signal peptide" evidence="9">
    <location>
        <begin position="1"/>
        <end position="23"/>
    </location>
</feature>
<keyword evidence="8" id="KW-0325">Glycoprotein</keyword>
<evidence type="ECO:0000313" key="12">
    <source>
        <dbReference type="Proteomes" id="UP001064489"/>
    </source>
</evidence>
<keyword evidence="4 9" id="KW-0732">Signal</keyword>
<dbReference type="GO" id="GO:0071949">
    <property type="term" value="F:FAD binding"/>
    <property type="evidence" value="ECO:0007669"/>
    <property type="project" value="InterPro"/>
</dbReference>
<evidence type="ECO:0000256" key="2">
    <source>
        <dbReference type="ARBA" id="ARBA00005466"/>
    </source>
</evidence>
<keyword evidence="3" id="KW-0285">Flavoprotein</keyword>
<dbReference type="InterPro" id="IPR036318">
    <property type="entry name" value="FAD-bd_PCMH-like_sf"/>
</dbReference>
<evidence type="ECO:0000256" key="7">
    <source>
        <dbReference type="ARBA" id="ARBA00023002"/>
    </source>
</evidence>
<dbReference type="InterPro" id="IPR016166">
    <property type="entry name" value="FAD-bd_PCMH"/>
</dbReference>
<accession>A0AAD5P7I3</accession>
<evidence type="ECO:0000256" key="8">
    <source>
        <dbReference type="ARBA" id="ARBA00023180"/>
    </source>
</evidence>
<dbReference type="PANTHER" id="PTHR32448">
    <property type="entry name" value="OS08G0158400 PROTEIN"/>
    <property type="match status" value="1"/>
</dbReference>
<evidence type="ECO:0000313" key="11">
    <source>
        <dbReference type="EMBL" id="KAI9201164.1"/>
    </source>
</evidence>
<evidence type="ECO:0000259" key="10">
    <source>
        <dbReference type="PROSITE" id="PS51387"/>
    </source>
</evidence>
<keyword evidence="5" id="KW-0547">Nucleotide-binding</keyword>
<dbReference type="InterPro" id="IPR016169">
    <property type="entry name" value="FAD-bd_PCMH_sub2"/>
</dbReference>
<name>A0AAD5P7I3_ACENE</name>
<feature type="chain" id="PRO_5042184950" description="FAD-binding PCMH-type domain-containing protein" evidence="9">
    <location>
        <begin position="24"/>
        <end position="556"/>
    </location>
</feature>
<evidence type="ECO:0000256" key="1">
    <source>
        <dbReference type="ARBA" id="ARBA00001974"/>
    </source>
</evidence>
<comment type="caution">
    <text evidence="11">The sequence shown here is derived from an EMBL/GenBank/DDBJ whole genome shotgun (WGS) entry which is preliminary data.</text>
</comment>
<keyword evidence="12" id="KW-1185">Reference proteome</keyword>
<dbReference type="Gene3D" id="3.30.43.10">
    <property type="entry name" value="Uridine Diphospho-n-acetylenolpyruvylglucosamine Reductase, domain 2"/>
    <property type="match status" value="1"/>
</dbReference>
<dbReference type="GO" id="GO:0016491">
    <property type="term" value="F:oxidoreductase activity"/>
    <property type="evidence" value="ECO:0007669"/>
    <property type="project" value="UniProtKB-KW"/>
</dbReference>
<organism evidence="11 12">
    <name type="scientific">Acer negundo</name>
    <name type="common">Box elder</name>
    <dbReference type="NCBI Taxonomy" id="4023"/>
    <lineage>
        <taxon>Eukaryota</taxon>
        <taxon>Viridiplantae</taxon>
        <taxon>Streptophyta</taxon>
        <taxon>Embryophyta</taxon>
        <taxon>Tracheophyta</taxon>
        <taxon>Spermatophyta</taxon>
        <taxon>Magnoliopsida</taxon>
        <taxon>eudicotyledons</taxon>
        <taxon>Gunneridae</taxon>
        <taxon>Pentapetalae</taxon>
        <taxon>rosids</taxon>
        <taxon>malvids</taxon>
        <taxon>Sapindales</taxon>
        <taxon>Sapindaceae</taxon>
        <taxon>Hippocastanoideae</taxon>
        <taxon>Acereae</taxon>
        <taxon>Acer</taxon>
    </lineage>
</organism>
<dbReference type="Gene3D" id="3.30.465.10">
    <property type="match status" value="1"/>
</dbReference>
<keyword evidence="7" id="KW-0560">Oxidoreductase</keyword>
<sequence>MVFKTPFLLSIFFVFFLVSPSLCAPIDDVVSCLTHNSINNFTTFPSKTENPNCTANNYYFKLLDFSIQNLRFAEPKVPKPIAIILPDSAEQVKSSVLCCTKASVEIRVRCGGHSYEGTSAVANDGAPFVIVDMINMNRVMVDSESETAWVEGGATLGETYYSISESSSTHGFSAGSCPTVGVGGHIGGGGYGLLSRKYGVAADNVVDALLIDANGRLLDREAMGEEVFWAIRGGGGGVWGIVCAWKIKLLNVPKVVTSFIVSRPGTKHQVSKLVHKWQYIAPNLVDDFYLSCFVGASLPETETIGISATFKGFYLGPTHEAVSILNQDFPELGISVEDCKEMSWIESILFFSGLSNGSSISDLKNRYLQDKNYFKAKSDYVKTQISFTGIKAALDILEKEPKGYVILDPYGGLMNKISSDSIAFPHRKGNLFTIQYLVAWYEENNEKSDGYIEWIRELYKAMTPFVSWGPRAAYVNYMDVDLGVVEFINTGSDVPSQDEDIVEIARAWGENYFLKNYDRLVRAKTLIDPNNIFTHQQAIFPMSFSSSYSMALEART</sequence>
<dbReference type="InterPro" id="IPR006094">
    <property type="entry name" value="Oxid_FAD_bind_N"/>
</dbReference>
<dbReference type="Gene3D" id="3.40.462.20">
    <property type="match status" value="1"/>
</dbReference>